<evidence type="ECO:0000313" key="8">
    <source>
        <dbReference type="Proteomes" id="UP001139887"/>
    </source>
</evidence>
<evidence type="ECO:0000313" key="7">
    <source>
        <dbReference type="EMBL" id="KAJ2852767.1"/>
    </source>
</evidence>
<feature type="domain" description="Manganese/iron superoxide dismutase C-terminal" evidence="6">
    <location>
        <begin position="97"/>
        <end position="155"/>
    </location>
</feature>
<dbReference type="EMBL" id="JANBUW010000001">
    <property type="protein sequence ID" value="KAJ2852767.1"/>
    <property type="molecule type" value="Genomic_DNA"/>
</dbReference>
<comment type="similarity">
    <text evidence="1">Belongs to the iron/manganese superoxide dismutase family.</text>
</comment>
<keyword evidence="8" id="KW-1185">Reference proteome</keyword>
<comment type="caution">
    <text evidence="7">The sequence shown here is derived from an EMBL/GenBank/DDBJ whole genome shotgun (WGS) entry which is preliminary data.</text>
</comment>
<dbReference type="PIRSF" id="PIRSF000349">
    <property type="entry name" value="SODismutase"/>
    <property type="match status" value="1"/>
</dbReference>
<comment type="function">
    <text evidence="5">Component of the mitochondrial ribosome (mitoribosome), a dedicated translation machinery responsible for the synthesis of mitochondrial genome-encoded proteins, including at least some of the essential transmembrane subunits of the mitochondrial respiratory chain. The mitoribosomes are attached to the mitochondrial inner membrane and translation products are cotranslationally integrated into the membrane.</text>
</comment>
<accession>A0A9W8IBX1</accession>
<dbReference type="InterPro" id="IPR019832">
    <property type="entry name" value="Mn/Fe_SOD_C"/>
</dbReference>
<dbReference type="GO" id="GO:0046872">
    <property type="term" value="F:metal ion binding"/>
    <property type="evidence" value="ECO:0007669"/>
    <property type="project" value="UniProtKB-KW"/>
</dbReference>
<keyword evidence="3" id="KW-0479">Metal-binding</keyword>
<name>A0A9W8IBX1_9FUNG</name>
<evidence type="ECO:0000259" key="6">
    <source>
        <dbReference type="Pfam" id="PF02777"/>
    </source>
</evidence>
<dbReference type="Gene3D" id="3.55.40.20">
    <property type="entry name" value="Iron/manganese superoxide dismutase, C-terminal domain"/>
    <property type="match status" value="1"/>
</dbReference>
<keyword evidence="4" id="KW-0560">Oxidoreductase</keyword>
<dbReference type="Pfam" id="PF02777">
    <property type="entry name" value="Sod_Fe_C"/>
    <property type="match status" value="2"/>
</dbReference>
<dbReference type="OrthoDB" id="275227at2759"/>
<dbReference type="InterPro" id="IPR001189">
    <property type="entry name" value="Mn/Fe_SOD"/>
</dbReference>
<dbReference type="AlphaFoldDB" id="A0A9W8IBX1"/>
<evidence type="ECO:0000256" key="4">
    <source>
        <dbReference type="ARBA" id="ARBA00023002"/>
    </source>
</evidence>
<protein>
    <recommendedName>
        <fullName evidence="2">superoxide dismutase</fullName>
        <ecNumber evidence="2">1.15.1.1</ecNumber>
    </recommendedName>
</protein>
<dbReference type="SUPFAM" id="SSF54719">
    <property type="entry name" value="Fe,Mn superoxide dismutase (SOD), C-terminal domain"/>
    <property type="match status" value="1"/>
</dbReference>
<gene>
    <name evidence="7" type="ORF">IWW36_000124</name>
</gene>
<evidence type="ECO:0000256" key="3">
    <source>
        <dbReference type="ARBA" id="ARBA00022723"/>
    </source>
</evidence>
<dbReference type="SUPFAM" id="SSF46609">
    <property type="entry name" value="Fe,Mn superoxide dismutase (SOD), N-terminal domain"/>
    <property type="match status" value="1"/>
</dbReference>
<dbReference type="PANTHER" id="PTHR43595:SF2">
    <property type="entry name" value="SMALL RIBOSOMAL SUBUNIT PROTEIN MS42"/>
    <property type="match status" value="1"/>
</dbReference>
<sequence length="233" mass="26256">MAAYHQMAILPYDAEDGVAPFLSPQSIDFLYNMRQVELINTVNQMTAGTDFEGRTLYDTVYASSQDPTQAALANNASQAWNIDFFLQGLTNDQQPPSSLLQQTISQNFGNFERFQAVFSANALSIFSNGWTWLVMNQGGKLSVMNTYSATCPFTAIPSNNRDDVQGVTYSTIQRAHNQRPFVKLLPVLGLSMWQEAFLPDYGLDRQSYVNNFWKVVNWQTVDERMVTSGSKQQ</sequence>
<organism evidence="7 8">
    <name type="scientific">Coemansia brasiliensis</name>
    <dbReference type="NCBI Taxonomy" id="2650707"/>
    <lineage>
        <taxon>Eukaryota</taxon>
        <taxon>Fungi</taxon>
        <taxon>Fungi incertae sedis</taxon>
        <taxon>Zoopagomycota</taxon>
        <taxon>Kickxellomycotina</taxon>
        <taxon>Kickxellomycetes</taxon>
        <taxon>Kickxellales</taxon>
        <taxon>Kickxellaceae</taxon>
        <taxon>Coemansia</taxon>
    </lineage>
</organism>
<feature type="domain" description="Manganese/iron superoxide dismutase C-terminal" evidence="6">
    <location>
        <begin position="173"/>
        <end position="224"/>
    </location>
</feature>
<proteinExistence type="inferred from homology"/>
<dbReference type="EC" id="1.15.1.1" evidence="2"/>
<dbReference type="GO" id="GO:0005737">
    <property type="term" value="C:cytoplasm"/>
    <property type="evidence" value="ECO:0007669"/>
    <property type="project" value="TreeGrafter"/>
</dbReference>
<dbReference type="PANTHER" id="PTHR43595">
    <property type="entry name" value="37S RIBOSOMAL PROTEIN S26, MITOCHONDRIAL"/>
    <property type="match status" value="1"/>
</dbReference>
<reference evidence="7" key="1">
    <citation type="submission" date="2022-07" db="EMBL/GenBank/DDBJ databases">
        <title>Phylogenomic reconstructions and comparative analyses of Kickxellomycotina fungi.</title>
        <authorList>
            <person name="Reynolds N.K."/>
            <person name="Stajich J.E."/>
            <person name="Barry K."/>
            <person name="Grigoriev I.V."/>
            <person name="Crous P."/>
            <person name="Smith M.E."/>
        </authorList>
    </citation>
    <scope>NUCLEOTIDE SEQUENCE</scope>
    <source>
        <strain evidence="7">NRRL 1566</strain>
    </source>
</reference>
<dbReference type="InterPro" id="IPR036324">
    <property type="entry name" value="Mn/Fe_SOD_N_sf"/>
</dbReference>
<evidence type="ECO:0000256" key="1">
    <source>
        <dbReference type="ARBA" id="ARBA00008714"/>
    </source>
</evidence>
<dbReference type="Proteomes" id="UP001139887">
    <property type="component" value="Unassembled WGS sequence"/>
</dbReference>
<dbReference type="InterPro" id="IPR036314">
    <property type="entry name" value="SOD_C_sf"/>
</dbReference>
<evidence type="ECO:0000256" key="5">
    <source>
        <dbReference type="ARBA" id="ARBA00037226"/>
    </source>
</evidence>
<evidence type="ECO:0000256" key="2">
    <source>
        <dbReference type="ARBA" id="ARBA00012682"/>
    </source>
</evidence>
<dbReference type="GO" id="GO:0004784">
    <property type="term" value="F:superoxide dismutase activity"/>
    <property type="evidence" value="ECO:0007669"/>
    <property type="project" value="UniProtKB-EC"/>
</dbReference>